<comment type="function">
    <text evidence="1">Mitochondrial transporter that mediates uptake of thiamine pyrophosphate (ThPP) into mitochondria.</text>
</comment>
<dbReference type="RefSeq" id="XP_058304976.1">
    <property type="nucleotide sequence ID" value="XM_058458077.1"/>
</dbReference>
<dbReference type="PANTHER" id="PTHR24089">
    <property type="entry name" value="SOLUTE CARRIER FAMILY 25"/>
    <property type="match status" value="1"/>
</dbReference>
<dbReference type="EMBL" id="JAPQKR010000016">
    <property type="protein sequence ID" value="KAJ5192036.1"/>
    <property type="molecule type" value="Genomic_DNA"/>
</dbReference>
<feature type="repeat" description="Solcar" evidence="14">
    <location>
        <begin position="245"/>
        <end position="334"/>
    </location>
</feature>
<dbReference type="Proteomes" id="UP001150904">
    <property type="component" value="Unassembled WGS sequence"/>
</dbReference>
<name>A0A9W9J9Z6_9EURO</name>
<dbReference type="GO" id="GO:0055085">
    <property type="term" value="P:transmembrane transport"/>
    <property type="evidence" value="ECO:0007669"/>
    <property type="project" value="InterPro"/>
</dbReference>
<evidence type="ECO:0000256" key="6">
    <source>
        <dbReference type="ARBA" id="ARBA00022692"/>
    </source>
</evidence>
<evidence type="ECO:0000256" key="3">
    <source>
        <dbReference type="ARBA" id="ARBA00006375"/>
    </source>
</evidence>
<keyword evidence="6 14" id="KW-0812">Transmembrane</keyword>
<keyword evidence="13 14" id="KW-0472">Membrane</keyword>
<evidence type="ECO:0000313" key="17">
    <source>
        <dbReference type="EMBL" id="KAJ5192036.1"/>
    </source>
</evidence>
<comment type="caution">
    <text evidence="17">The sequence shown here is derived from an EMBL/GenBank/DDBJ whole genome shotgun (WGS) entry which is preliminary data.</text>
</comment>
<feature type="compositionally biased region" description="Basic and acidic residues" evidence="16">
    <location>
        <begin position="14"/>
        <end position="23"/>
    </location>
</feature>
<organism evidence="17 18">
    <name type="scientific">Penicillium cinerascens</name>
    <dbReference type="NCBI Taxonomy" id="70096"/>
    <lineage>
        <taxon>Eukaryota</taxon>
        <taxon>Fungi</taxon>
        <taxon>Dikarya</taxon>
        <taxon>Ascomycota</taxon>
        <taxon>Pezizomycotina</taxon>
        <taxon>Eurotiomycetes</taxon>
        <taxon>Eurotiomycetidae</taxon>
        <taxon>Eurotiales</taxon>
        <taxon>Aspergillaceae</taxon>
        <taxon>Penicillium</taxon>
    </lineage>
</organism>
<evidence type="ECO:0000256" key="12">
    <source>
        <dbReference type="ARBA" id="ARBA00023128"/>
    </source>
</evidence>
<keyword evidence="7" id="KW-0479">Metal-binding</keyword>
<dbReference type="OrthoDB" id="270584at2759"/>
<reference evidence="17" key="2">
    <citation type="journal article" date="2023" name="IMA Fungus">
        <title>Comparative genomic study of the Penicillium genus elucidates a diverse pangenome and 15 lateral gene transfer events.</title>
        <authorList>
            <person name="Petersen C."/>
            <person name="Sorensen T."/>
            <person name="Nielsen M.R."/>
            <person name="Sondergaard T.E."/>
            <person name="Sorensen J.L."/>
            <person name="Fitzpatrick D.A."/>
            <person name="Frisvad J.C."/>
            <person name="Nielsen K.L."/>
        </authorList>
    </citation>
    <scope>NUCLEOTIDE SEQUENCE</scope>
    <source>
        <strain evidence="17">IBT 15544</strain>
    </source>
</reference>
<evidence type="ECO:0000256" key="16">
    <source>
        <dbReference type="SAM" id="MobiDB-lite"/>
    </source>
</evidence>
<keyword evidence="11" id="KW-1133">Transmembrane helix</keyword>
<keyword evidence="5 15" id="KW-0813">Transport</keyword>
<evidence type="ECO:0000256" key="14">
    <source>
        <dbReference type="PROSITE-ProRule" id="PRU00282"/>
    </source>
</evidence>
<gene>
    <name evidence="17" type="ORF">N7498_011021</name>
</gene>
<feature type="region of interest" description="Disordered" evidence="16">
    <location>
        <begin position="1"/>
        <end position="23"/>
    </location>
</feature>
<evidence type="ECO:0000256" key="4">
    <source>
        <dbReference type="ARBA" id="ARBA00021935"/>
    </source>
</evidence>
<dbReference type="PRINTS" id="PR00926">
    <property type="entry name" value="MITOCARRIER"/>
</dbReference>
<evidence type="ECO:0000256" key="7">
    <source>
        <dbReference type="ARBA" id="ARBA00022723"/>
    </source>
</evidence>
<keyword evidence="9" id="KW-0999">Mitochondrion inner membrane</keyword>
<keyword evidence="10" id="KW-0106">Calcium</keyword>
<evidence type="ECO:0000256" key="2">
    <source>
        <dbReference type="ARBA" id="ARBA00004448"/>
    </source>
</evidence>
<comment type="similarity">
    <text evidence="3 15">Belongs to the mitochondrial carrier (TC 2.A.29) family.</text>
</comment>
<keyword evidence="8" id="KW-0677">Repeat</keyword>
<dbReference type="InterPro" id="IPR002067">
    <property type="entry name" value="MCP"/>
</dbReference>
<dbReference type="AlphaFoldDB" id="A0A9W9J9Z6"/>
<dbReference type="Pfam" id="PF00153">
    <property type="entry name" value="Mito_carr"/>
    <property type="match status" value="3"/>
</dbReference>
<comment type="subcellular location">
    <subcellularLocation>
        <location evidence="2">Mitochondrion inner membrane</location>
        <topology evidence="2">Multi-pass membrane protein</topology>
    </subcellularLocation>
</comment>
<protein>
    <recommendedName>
        <fullName evidence="4">Mitochondrial thiamine pyrophosphate carrier 1</fullName>
    </recommendedName>
</protein>
<evidence type="ECO:0000256" key="5">
    <source>
        <dbReference type="ARBA" id="ARBA00022448"/>
    </source>
</evidence>
<keyword evidence="18" id="KW-1185">Reference proteome</keyword>
<evidence type="ECO:0000256" key="8">
    <source>
        <dbReference type="ARBA" id="ARBA00022737"/>
    </source>
</evidence>
<proteinExistence type="inferred from homology"/>
<dbReference type="FunFam" id="1.50.40.10:FF:000016">
    <property type="entry name" value="Solute carrier family 25 member 23"/>
    <property type="match status" value="1"/>
</dbReference>
<dbReference type="Gene3D" id="1.50.40.10">
    <property type="entry name" value="Mitochondrial carrier domain"/>
    <property type="match status" value="1"/>
</dbReference>
<evidence type="ECO:0000256" key="15">
    <source>
        <dbReference type="RuleBase" id="RU000488"/>
    </source>
</evidence>
<evidence type="ECO:0000256" key="10">
    <source>
        <dbReference type="ARBA" id="ARBA00022837"/>
    </source>
</evidence>
<dbReference type="InterPro" id="IPR023395">
    <property type="entry name" value="MCP_dom_sf"/>
</dbReference>
<sequence>MSELVNARKRSVTMRHDGDSHVSDEGRRHIGYLFPGGVASATSRSVTAPLDRLKVYLMSQTSREVAAIECAKQGSLWKAGMISYRNMMKACDGVWHVGGFKSLWAGNGLDVVKMLPEGAIKFAKKLFASWECVDGPTKISVWAQTASGGLGGVAAQLTAYPIDTLRFRMQCEMRKGGEYGAELMWRTAKAMWRTGGLRAYFRGLTWGLIGQYPYSAIDLTTYEYTKQWWIRRHEAQGAQGRDAYPSSAITAIIGGFSGALGASLVWPLNLLRTRLQTSGTLLHNHQYDGIIDVAQQTIRKEGYGGLFKGMSLNLIKVVPSVAITYIVYEQMKRAFGLP</sequence>
<evidence type="ECO:0000256" key="1">
    <source>
        <dbReference type="ARBA" id="ARBA00002238"/>
    </source>
</evidence>
<evidence type="ECO:0000256" key="9">
    <source>
        <dbReference type="ARBA" id="ARBA00022792"/>
    </source>
</evidence>
<accession>A0A9W9J9Z6</accession>
<dbReference type="SUPFAM" id="SSF103506">
    <property type="entry name" value="Mitochondrial carrier"/>
    <property type="match status" value="1"/>
</dbReference>
<evidence type="ECO:0000256" key="11">
    <source>
        <dbReference type="ARBA" id="ARBA00022989"/>
    </source>
</evidence>
<dbReference type="PROSITE" id="PS50920">
    <property type="entry name" value="SOLCAR"/>
    <property type="match status" value="3"/>
</dbReference>
<dbReference type="GeneID" id="83185378"/>
<reference evidence="17" key="1">
    <citation type="submission" date="2022-12" db="EMBL/GenBank/DDBJ databases">
        <authorList>
            <person name="Petersen C."/>
        </authorList>
    </citation>
    <scope>NUCLEOTIDE SEQUENCE</scope>
    <source>
        <strain evidence="17">IBT 15544</strain>
    </source>
</reference>
<keyword evidence="12" id="KW-0496">Mitochondrion</keyword>
<dbReference type="InterPro" id="IPR018108">
    <property type="entry name" value="MCP_transmembrane"/>
</dbReference>
<feature type="repeat" description="Solcar" evidence="14">
    <location>
        <begin position="139"/>
        <end position="228"/>
    </location>
</feature>
<feature type="repeat" description="Solcar" evidence="14">
    <location>
        <begin position="27"/>
        <end position="131"/>
    </location>
</feature>
<dbReference type="GO" id="GO:0005743">
    <property type="term" value="C:mitochondrial inner membrane"/>
    <property type="evidence" value="ECO:0007669"/>
    <property type="project" value="UniProtKB-SubCell"/>
</dbReference>
<evidence type="ECO:0000313" key="18">
    <source>
        <dbReference type="Proteomes" id="UP001150904"/>
    </source>
</evidence>
<dbReference type="GO" id="GO:0046872">
    <property type="term" value="F:metal ion binding"/>
    <property type="evidence" value="ECO:0007669"/>
    <property type="project" value="UniProtKB-KW"/>
</dbReference>
<evidence type="ECO:0000256" key="13">
    <source>
        <dbReference type="ARBA" id="ARBA00023136"/>
    </source>
</evidence>